<dbReference type="GO" id="GO:0005634">
    <property type="term" value="C:nucleus"/>
    <property type="evidence" value="ECO:0007669"/>
    <property type="project" value="TreeGrafter"/>
</dbReference>
<feature type="domain" description="AGC-kinase C-terminal" evidence="14">
    <location>
        <begin position="154"/>
        <end position="182"/>
    </location>
</feature>
<evidence type="ECO:0000313" key="16">
    <source>
        <dbReference type="Proteomes" id="UP000230750"/>
    </source>
</evidence>
<dbReference type="PROSITE" id="PS50011">
    <property type="entry name" value="PROTEIN_KINASE_DOM"/>
    <property type="match status" value="1"/>
</dbReference>
<comment type="similarity">
    <text evidence="1">Belongs to the protein kinase superfamily. AGC Ser/Thr protein kinase family.</text>
</comment>
<evidence type="ECO:0000259" key="14">
    <source>
        <dbReference type="PROSITE" id="PS51285"/>
    </source>
</evidence>
<feature type="non-terminal residue" evidence="15">
    <location>
        <position position="182"/>
    </location>
</feature>
<name>A0A2G8KRT9_STIJA</name>
<comment type="catalytic activity">
    <reaction evidence="10">
        <text>L-threonyl-[protein] + ATP = O-phospho-L-threonyl-[protein] + ADP + H(+)</text>
        <dbReference type="Rhea" id="RHEA:46608"/>
        <dbReference type="Rhea" id="RHEA-COMP:11060"/>
        <dbReference type="Rhea" id="RHEA-COMP:11605"/>
        <dbReference type="ChEBI" id="CHEBI:15378"/>
        <dbReference type="ChEBI" id="CHEBI:30013"/>
        <dbReference type="ChEBI" id="CHEBI:30616"/>
        <dbReference type="ChEBI" id="CHEBI:61977"/>
        <dbReference type="ChEBI" id="CHEBI:456216"/>
        <dbReference type="EC" id="2.7.11.1"/>
    </reaction>
</comment>
<dbReference type="InterPro" id="IPR011009">
    <property type="entry name" value="Kinase-like_dom_sf"/>
</dbReference>
<dbReference type="SUPFAM" id="SSF56112">
    <property type="entry name" value="Protein kinase-like (PK-like)"/>
    <property type="match status" value="1"/>
</dbReference>
<dbReference type="Pfam" id="PF00069">
    <property type="entry name" value="Pkinase"/>
    <property type="match status" value="1"/>
</dbReference>
<dbReference type="FunFam" id="1.10.510.10:FF:000278">
    <property type="entry name" value="serine/threonine-protein kinase greatwall isoform X1"/>
    <property type="match status" value="1"/>
</dbReference>
<dbReference type="Gene3D" id="3.30.200.20">
    <property type="entry name" value="Phosphorylase Kinase, domain 1"/>
    <property type="match status" value="1"/>
</dbReference>
<feature type="region of interest" description="Disordered" evidence="12">
    <location>
        <begin position="29"/>
        <end position="57"/>
    </location>
</feature>
<evidence type="ECO:0000256" key="9">
    <source>
        <dbReference type="ARBA" id="ARBA00033099"/>
    </source>
</evidence>
<dbReference type="GO" id="GO:0005524">
    <property type="term" value="F:ATP binding"/>
    <property type="evidence" value="ECO:0007669"/>
    <property type="project" value="UniProtKB-KW"/>
</dbReference>
<keyword evidence="6" id="KW-0547">Nucleotide-binding</keyword>
<protein>
    <recommendedName>
        <fullName evidence="3">Serine/threonine-protein kinase greatwall</fullName>
        <ecNumber evidence="2">2.7.11.1</ecNumber>
    </recommendedName>
    <alternativeName>
        <fullName evidence="9">Microtubule-associated serine/threonine-protein kinase-like</fullName>
    </alternativeName>
</protein>
<comment type="caution">
    <text evidence="15">The sequence shown here is derived from an EMBL/GenBank/DDBJ whole genome shotgun (WGS) entry which is preliminary data.</text>
</comment>
<dbReference type="GO" id="GO:0035556">
    <property type="term" value="P:intracellular signal transduction"/>
    <property type="evidence" value="ECO:0007669"/>
    <property type="project" value="TreeGrafter"/>
</dbReference>
<dbReference type="InterPro" id="IPR000961">
    <property type="entry name" value="AGC-kinase_C"/>
</dbReference>
<evidence type="ECO:0000259" key="13">
    <source>
        <dbReference type="PROSITE" id="PS50011"/>
    </source>
</evidence>
<dbReference type="PANTHER" id="PTHR24356:SF1">
    <property type="entry name" value="SERINE_THREONINE-PROTEIN KINASE GREATWALL"/>
    <property type="match status" value="1"/>
</dbReference>
<evidence type="ECO:0000256" key="10">
    <source>
        <dbReference type="ARBA" id="ARBA00047899"/>
    </source>
</evidence>
<evidence type="ECO:0000256" key="7">
    <source>
        <dbReference type="ARBA" id="ARBA00022777"/>
    </source>
</evidence>
<evidence type="ECO:0000256" key="8">
    <source>
        <dbReference type="ARBA" id="ARBA00022840"/>
    </source>
</evidence>
<dbReference type="InterPro" id="IPR050236">
    <property type="entry name" value="Ser_Thr_kinase_AGC"/>
</dbReference>
<dbReference type="OrthoDB" id="162894at2759"/>
<keyword evidence="7" id="KW-0418">Kinase</keyword>
<evidence type="ECO:0000256" key="4">
    <source>
        <dbReference type="ARBA" id="ARBA00022527"/>
    </source>
</evidence>
<evidence type="ECO:0000256" key="12">
    <source>
        <dbReference type="SAM" id="MobiDB-lite"/>
    </source>
</evidence>
<evidence type="ECO:0000256" key="3">
    <source>
        <dbReference type="ARBA" id="ARBA00022148"/>
    </source>
</evidence>
<evidence type="ECO:0000256" key="5">
    <source>
        <dbReference type="ARBA" id="ARBA00022679"/>
    </source>
</evidence>
<feature type="domain" description="Protein kinase" evidence="13">
    <location>
        <begin position="1"/>
        <end position="153"/>
    </location>
</feature>
<gene>
    <name evidence="15" type="ORF">BSL78_12400</name>
</gene>
<reference evidence="15 16" key="1">
    <citation type="journal article" date="2017" name="PLoS Biol.">
        <title>The sea cucumber genome provides insights into morphological evolution and visceral regeneration.</title>
        <authorList>
            <person name="Zhang X."/>
            <person name="Sun L."/>
            <person name="Yuan J."/>
            <person name="Sun Y."/>
            <person name="Gao Y."/>
            <person name="Zhang L."/>
            <person name="Li S."/>
            <person name="Dai H."/>
            <person name="Hamel J.F."/>
            <person name="Liu C."/>
            <person name="Yu Y."/>
            <person name="Liu S."/>
            <person name="Lin W."/>
            <person name="Guo K."/>
            <person name="Jin S."/>
            <person name="Xu P."/>
            <person name="Storey K.B."/>
            <person name="Huan P."/>
            <person name="Zhang T."/>
            <person name="Zhou Y."/>
            <person name="Zhang J."/>
            <person name="Lin C."/>
            <person name="Li X."/>
            <person name="Xing L."/>
            <person name="Huo D."/>
            <person name="Sun M."/>
            <person name="Wang L."/>
            <person name="Mercier A."/>
            <person name="Li F."/>
            <person name="Yang H."/>
            <person name="Xiang J."/>
        </authorList>
    </citation>
    <scope>NUCLEOTIDE SEQUENCE [LARGE SCALE GENOMIC DNA]</scope>
    <source>
        <strain evidence="15">Shaxun</strain>
        <tissue evidence="15">Muscle</tissue>
    </source>
</reference>
<dbReference type="PROSITE" id="PS51285">
    <property type="entry name" value="AGC_KINASE_CTER"/>
    <property type="match status" value="1"/>
</dbReference>
<dbReference type="InterPro" id="IPR000719">
    <property type="entry name" value="Prot_kinase_dom"/>
</dbReference>
<proteinExistence type="inferred from homology"/>
<dbReference type="SMART" id="SM00220">
    <property type="entry name" value="S_TKc"/>
    <property type="match status" value="1"/>
</dbReference>
<dbReference type="PANTHER" id="PTHR24356">
    <property type="entry name" value="SERINE/THREONINE-PROTEIN KINASE"/>
    <property type="match status" value="1"/>
</dbReference>
<dbReference type="STRING" id="307972.A0A2G8KRT9"/>
<dbReference type="Gene3D" id="1.10.510.10">
    <property type="entry name" value="Transferase(Phosphotransferase) domain 1"/>
    <property type="match status" value="1"/>
</dbReference>
<sequence length="182" mass="20518">MVIQHTVIGGPGKGSCPSINRPLFQTPFHTPAHTPFRTPKSCRRGPAPEGDEPERILGTPDYLAPEILQREPHGCAVDWWALGVCLFEFLTGIPPFNDQSAELVFQNILNRDIPWPEKEEELETSAQELIDVLLTSDPCRRPGAKDVKEHEFFAGLDWEKVLELEPPFVPSPDDELDTTYFE</sequence>
<dbReference type="Proteomes" id="UP000230750">
    <property type="component" value="Unassembled WGS sequence"/>
</dbReference>
<comment type="catalytic activity">
    <reaction evidence="11">
        <text>L-seryl-[protein] + ATP = O-phospho-L-seryl-[protein] + ADP + H(+)</text>
        <dbReference type="Rhea" id="RHEA:17989"/>
        <dbReference type="Rhea" id="RHEA-COMP:9863"/>
        <dbReference type="Rhea" id="RHEA-COMP:11604"/>
        <dbReference type="ChEBI" id="CHEBI:15378"/>
        <dbReference type="ChEBI" id="CHEBI:29999"/>
        <dbReference type="ChEBI" id="CHEBI:30616"/>
        <dbReference type="ChEBI" id="CHEBI:83421"/>
        <dbReference type="ChEBI" id="CHEBI:456216"/>
        <dbReference type="EC" id="2.7.11.1"/>
    </reaction>
</comment>
<evidence type="ECO:0000313" key="15">
    <source>
        <dbReference type="EMBL" id="PIK50714.1"/>
    </source>
</evidence>
<evidence type="ECO:0000256" key="11">
    <source>
        <dbReference type="ARBA" id="ARBA00048679"/>
    </source>
</evidence>
<accession>A0A2G8KRT9</accession>
<dbReference type="EC" id="2.7.11.1" evidence="2"/>
<evidence type="ECO:0000256" key="2">
    <source>
        <dbReference type="ARBA" id="ARBA00012513"/>
    </source>
</evidence>
<keyword evidence="4" id="KW-0723">Serine/threonine-protein kinase</keyword>
<keyword evidence="16" id="KW-1185">Reference proteome</keyword>
<keyword evidence="5" id="KW-0808">Transferase</keyword>
<keyword evidence="8" id="KW-0067">ATP-binding</keyword>
<dbReference type="EMBL" id="MRZV01000407">
    <property type="protein sequence ID" value="PIK50714.1"/>
    <property type="molecule type" value="Genomic_DNA"/>
</dbReference>
<evidence type="ECO:0000256" key="1">
    <source>
        <dbReference type="ARBA" id="ARBA00009903"/>
    </source>
</evidence>
<organism evidence="15 16">
    <name type="scientific">Stichopus japonicus</name>
    <name type="common">Sea cucumber</name>
    <dbReference type="NCBI Taxonomy" id="307972"/>
    <lineage>
        <taxon>Eukaryota</taxon>
        <taxon>Metazoa</taxon>
        <taxon>Echinodermata</taxon>
        <taxon>Eleutherozoa</taxon>
        <taxon>Echinozoa</taxon>
        <taxon>Holothuroidea</taxon>
        <taxon>Aspidochirotacea</taxon>
        <taxon>Aspidochirotida</taxon>
        <taxon>Stichopodidae</taxon>
        <taxon>Apostichopus</taxon>
    </lineage>
</organism>
<dbReference type="GO" id="GO:0004674">
    <property type="term" value="F:protein serine/threonine kinase activity"/>
    <property type="evidence" value="ECO:0007669"/>
    <property type="project" value="UniProtKB-KW"/>
</dbReference>
<evidence type="ECO:0000256" key="6">
    <source>
        <dbReference type="ARBA" id="ARBA00022741"/>
    </source>
</evidence>
<dbReference type="AlphaFoldDB" id="A0A2G8KRT9"/>